<sequence length="288" mass="33142">MSSHADLFEDILEDTTQTYRDLRSQKHALNRETKKSAKYFGYRAVDSKWIGEQYYDLTPNAWDALTGMDHTFWTLCAPLLSRPQDLFVATWTKRDMWYDRESGIIGGQWHKGKRIREKRYWKYTQKCYGKDTKTRSRALEFALEHADVESVDTTYAEGHDDLDAVHPEDHDDDEDPNCGRNEDNDFPLSLSELRECGYDVTAAEFETMREAGYEFADDEFYENADDEFENAAMSCVGGGALEAADEVPEDYGFSIISERDFDVVSLFSDGDGVGFELIWNENGELETT</sequence>
<comment type="caution">
    <text evidence="2">The sequence shown here is derived from an EMBL/GenBank/DDBJ whole genome shotgun (WGS) entry which is preliminary data.</text>
</comment>
<gene>
    <name evidence="2" type="ORF">LTR69_007705</name>
</gene>
<evidence type="ECO:0000256" key="1">
    <source>
        <dbReference type="SAM" id="MobiDB-lite"/>
    </source>
</evidence>
<name>A0ABR0J5J2_9EURO</name>
<organism evidence="2 3">
    <name type="scientific">Exophiala sideris</name>
    <dbReference type="NCBI Taxonomy" id="1016849"/>
    <lineage>
        <taxon>Eukaryota</taxon>
        <taxon>Fungi</taxon>
        <taxon>Dikarya</taxon>
        <taxon>Ascomycota</taxon>
        <taxon>Pezizomycotina</taxon>
        <taxon>Eurotiomycetes</taxon>
        <taxon>Chaetothyriomycetidae</taxon>
        <taxon>Chaetothyriales</taxon>
        <taxon>Herpotrichiellaceae</taxon>
        <taxon>Exophiala</taxon>
    </lineage>
</organism>
<protein>
    <recommendedName>
        <fullName evidence="4">AP2/ERF domain-containing protein</fullName>
    </recommendedName>
</protein>
<feature type="region of interest" description="Disordered" evidence="1">
    <location>
        <begin position="161"/>
        <end position="184"/>
    </location>
</feature>
<evidence type="ECO:0000313" key="2">
    <source>
        <dbReference type="EMBL" id="KAK5057067.1"/>
    </source>
</evidence>
<keyword evidence="3" id="KW-1185">Reference proteome</keyword>
<proteinExistence type="predicted"/>
<reference evidence="2 3" key="1">
    <citation type="submission" date="2023-08" db="EMBL/GenBank/DDBJ databases">
        <title>Black Yeasts Isolated from many extreme environments.</title>
        <authorList>
            <person name="Coleine C."/>
            <person name="Stajich J.E."/>
            <person name="Selbmann L."/>
        </authorList>
    </citation>
    <scope>NUCLEOTIDE SEQUENCE [LARGE SCALE GENOMIC DNA]</scope>
    <source>
        <strain evidence="2 3">CCFEE 6328</strain>
    </source>
</reference>
<accession>A0ABR0J5J2</accession>
<dbReference type="EMBL" id="JAVRRF010000017">
    <property type="protein sequence ID" value="KAK5057067.1"/>
    <property type="molecule type" value="Genomic_DNA"/>
</dbReference>
<evidence type="ECO:0000313" key="3">
    <source>
        <dbReference type="Proteomes" id="UP001345691"/>
    </source>
</evidence>
<evidence type="ECO:0008006" key="4">
    <source>
        <dbReference type="Google" id="ProtNLM"/>
    </source>
</evidence>
<dbReference type="Proteomes" id="UP001345691">
    <property type="component" value="Unassembled WGS sequence"/>
</dbReference>